<accession>C2KJC0</accession>
<name>C2KJC0_LEUMC</name>
<proteinExistence type="predicted"/>
<gene>
    <name evidence="1" type="ORF">HMPREF0555_0736</name>
</gene>
<dbReference type="EMBL" id="ACKV01000035">
    <property type="protein sequence ID" value="EEJ42657.1"/>
    <property type="molecule type" value="Genomic_DNA"/>
</dbReference>
<evidence type="ECO:0000313" key="2">
    <source>
        <dbReference type="Proteomes" id="UP000004283"/>
    </source>
</evidence>
<dbReference type="Proteomes" id="UP000004283">
    <property type="component" value="Unassembled WGS sequence"/>
</dbReference>
<dbReference type="HOGENOM" id="CLU_1364829_0_0_9"/>
<sequence length="200" mass="23650">MTKTVVHVTTLEQWKSVLDVWFKQGYGWSTENKEYSERLFKNGGRFLFLDDCITYSRTKPNSKPFIEYSEFMAQQKEDNKMETYYVTQEQLDLIKELKEKLYPLHVLLTRSNRYENIEVGLNNQEEKALLRYLGGDTSIKFKVKEQLYRLSRIDEGGDAVYMKFSYGTPGWDMDKDAAFTAPLEEIEKWQTPAWSLEKVD</sequence>
<comment type="caution">
    <text evidence="1">The sequence shown here is derived from an EMBL/GenBank/DDBJ whole genome shotgun (WGS) entry which is preliminary data.</text>
</comment>
<protein>
    <submittedName>
        <fullName evidence="1">Uncharacterized protein</fullName>
    </submittedName>
</protein>
<reference evidence="1 2" key="1">
    <citation type="submission" date="2009-04" db="EMBL/GenBank/DDBJ databases">
        <authorList>
            <person name="Qin X."/>
            <person name="Bachman B."/>
            <person name="Battles P."/>
            <person name="Bell A."/>
            <person name="Bess C."/>
            <person name="Bickham C."/>
            <person name="Chaboub L."/>
            <person name="Chen D."/>
            <person name="Coyle M."/>
            <person name="Deiros D.R."/>
            <person name="Dinh H."/>
            <person name="Forbes L."/>
            <person name="Fowler G."/>
            <person name="Francisco L."/>
            <person name="Fu Q."/>
            <person name="Gubbala S."/>
            <person name="Hale W."/>
            <person name="Han Y."/>
            <person name="Hemphill L."/>
            <person name="Highlander S.K."/>
            <person name="Hirani K."/>
            <person name="Hogues M."/>
            <person name="Jackson L."/>
            <person name="Jakkamsetti A."/>
            <person name="Javaid M."/>
            <person name="Jiang H."/>
            <person name="Korchina V."/>
            <person name="Kovar C."/>
            <person name="Lara F."/>
            <person name="Lee S."/>
            <person name="Mata R."/>
            <person name="Mathew T."/>
            <person name="Moen C."/>
            <person name="Morales K."/>
            <person name="Munidasa M."/>
            <person name="Nazareth L."/>
            <person name="Ngo R."/>
            <person name="Nguyen L."/>
            <person name="Okwuonu G."/>
            <person name="Ongeri F."/>
            <person name="Patil S."/>
            <person name="Petrosino J."/>
            <person name="Pham C."/>
            <person name="Pham P."/>
            <person name="Pu L.-L."/>
            <person name="Puazo M."/>
            <person name="Raj R."/>
            <person name="Reid J."/>
            <person name="Rouhana J."/>
            <person name="Saada N."/>
            <person name="Shang Y."/>
            <person name="Simmons D."/>
            <person name="Thornton R."/>
            <person name="Warren J."/>
            <person name="Weissenberger G."/>
            <person name="Zhang J."/>
            <person name="Zhang L."/>
            <person name="Zhou C."/>
            <person name="Zhu D."/>
            <person name="Muzny D."/>
            <person name="Worley K."/>
            <person name="Gibbs R."/>
        </authorList>
    </citation>
    <scope>NUCLEOTIDE SEQUENCE [LARGE SCALE GENOMIC DNA]</scope>
    <source>
        <strain evidence="1 2">ATCC 19254</strain>
    </source>
</reference>
<evidence type="ECO:0000313" key="1">
    <source>
        <dbReference type="EMBL" id="EEJ42657.1"/>
    </source>
</evidence>
<organism evidence="1 2">
    <name type="scientific">Leuconostoc mesenteroides subsp. cremoris ATCC 19254</name>
    <dbReference type="NCBI Taxonomy" id="586220"/>
    <lineage>
        <taxon>Bacteria</taxon>
        <taxon>Bacillati</taxon>
        <taxon>Bacillota</taxon>
        <taxon>Bacilli</taxon>
        <taxon>Lactobacillales</taxon>
        <taxon>Lactobacillaceae</taxon>
        <taxon>Leuconostoc</taxon>
    </lineage>
</organism>
<dbReference type="RefSeq" id="WP_002814910.1">
    <property type="nucleotide sequence ID" value="NZ_GG693383.1"/>
</dbReference>
<dbReference type="AlphaFoldDB" id="C2KJC0"/>